<evidence type="ECO:0000313" key="4">
    <source>
        <dbReference type="Proteomes" id="UP000736672"/>
    </source>
</evidence>
<evidence type="ECO:0000313" key="3">
    <source>
        <dbReference type="EMBL" id="KAH7237900.1"/>
    </source>
</evidence>
<dbReference type="Gene3D" id="1.25.40.20">
    <property type="entry name" value="Ankyrin repeat-containing domain"/>
    <property type="match status" value="1"/>
</dbReference>
<accession>A0A9P9JZ04</accession>
<comment type="caution">
    <text evidence="3">The sequence shown here is derived from an EMBL/GenBank/DDBJ whole genome shotgun (WGS) entry which is preliminary data.</text>
</comment>
<keyword evidence="2" id="KW-0040">ANK repeat</keyword>
<evidence type="ECO:0000256" key="2">
    <source>
        <dbReference type="ARBA" id="ARBA00023043"/>
    </source>
</evidence>
<dbReference type="SMART" id="SM00248">
    <property type="entry name" value="ANK"/>
    <property type="match status" value="4"/>
</dbReference>
<dbReference type="InterPro" id="IPR036770">
    <property type="entry name" value="Ankyrin_rpt-contain_sf"/>
</dbReference>
<dbReference type="AlphaFoldDB" id="A0A9P9JZ04"/>
<evidence type="ECO:0000256" key="1">
    <source>
        <dbReference type="ARBA" id="ARBA00022737"/>
    </source>
</evidence>
<dbReference type="PANTHER" id="PTHR24189">
    <property type="entry name" value="MYOTROPHIN"/>
    <property type="match status" value="1"/>
</dbReference>
<reference evidence="3" key="1">
    <citation type="journal article" date="2021" name="Nat. Commun.">
        <title>Genetic determinants of endophytism in the Arabidopsis root mycobiome.</title>
        <authorList>
            <person name="Mesny F."/>
            <person name="Miyauchi S."/>
            <person name="Thiergart T."/>
            <person name="Pickel B."/>
            <person name="Atanasova L."/>
            <person name="Karlsson M."/>
            <person name="Huettel B."/>
            <person name="Barry K.W."/>
            <person name="Haridas S."/>
            <person name="Chen C."/>
            <person name="Bauer D."/>
            <person name="Andreopoulos W."/>
            <person name="Pangilinan J."/>
            <person name="LaButti K."/>
            <person name="Riley R."/>
            <person name="Lipzen A."/>
            <person name="Clum A."/>
            <person name="Drula E."/>
            <person name="Henrissat B."/>
            <person name="Kohler A."/>
            <person name="Grigoriev I.V."/>
            <person name="Martin F.M."/>
            <person name="Hacquard S."/>
        </authorList>
    </citation>
    <scope>NUCLEOTIDE SEQUENCE</scope>
    <source>
        <strain evidence="3">FSSC 5 MPI-SDFR-AT-0091</strain>
    </source>
</reference>
<dbReference type="EMBL" id="JAGTJS010000022">
    <property type="protein sequence ID" value="KAH7237900.1"/>
    <property type="molecule type" value="Genomic_DNA"/>
</dbReference>
<proteinExistence type="predicted"/>
<dbReference type="SUPFAM" id="SSF48403">
    <property type="entry name" value="Ankyrin repeat"/>
    <property type="match status" value="1"/>
</dbReference>
<dbReference type="Pfam" id="PF12796">
    <property type="entry name" value="Ank_2"/>
    <property type="match status" value="1"/>
</dbReference>
<sequence>MVCNRSPPFLSLPMEVIIMVFEHLLNLKTLSSFVVDTTQASIDDYRRTSNVIEKKTLPFSIFALEDFQSFGRKTVYLPRDETRLKVTPIQDAAARGKEDVVAILLKSSNLNDRHQDASALSLALYSGNVHVAELLLNRGARPGCGRLINSLHAAARHGLNGEIELFVKFHGMDVDIEDKDGETPVMHALRLPEDQASETIRLLFKLGARIDLEIGERSWTYSALARLMGMHMLADELAAGVLEEAAGEAADDRSSSCTMDVER</sequence>
<dbReference type="Proteomes" id="UP000736672">
    <property type="component" value="Unassembled WGS sequence"/>
</dbReference>
<organism evidence="3 4">
    <name type="scientific">Fusarium solani</name>
    <name type="common">Filamentous fungus</name>
    <dbReference type="NCBI Taxonomy" id="169388"/>
    <lineage>
        <taxon>Eukaryota</taxon>
        <taxon>Fungi</taxon>
        <taxon>Dikarya</taxon>
        <taxon>Ascomycota</taxon>
        <taxon>Pezizomycotina</taxon>
        <taxon>Sordariomycetes</taxon>
        <taxon>Hypocreomycetidae</taxon>
        <taxon>Hypocreales</taxon>
        <taxon>Nectriaceae</taxon>
        <taxon>Fusarium</taxon>
        <taxon>Fusarium solani species complex</taxon>
    </lineage>
</organism>
<dbReference type="InterPro" id="IPR050745">
    <property type="entry name" value="Multifunctional_regulatory"/>
</dbReference>
<gene>
    <name evidence="3" type="ORF">B0J15DRAFT_503115</name>
</gene>
<dbReference type="OrthoDB" id="341259at2759"/>
<protein>
    <submittedName>
        <fullName evidence="3">Ankyrin repeat-containing domain protein</fullName>
    </submittedName>
</protein>
<keyword evidence="1" id="KW-0677">Repeat</keyword>
<name>A0A9P9JZ04_FUSSL</name>
<dbReference type="InterPro" id="IPR002110">
    <property type="entry name" value="Ankyrin_rpt"/>
</dbReference>
<dbReference type="PANTHER" id="PTHR24189:SF50">
    <property type="entry name" value="ANKYRIN REPEAT AND SOCS BOX PROTEIN 2"/>
    <property type="match status" value="1"/>
</dbReference>
<keyword evidence="4" id="KW-1185">Reference proteome</keyword>